<name>A0ABU0IN61_9CAUL</name>
<feature type="transmembrane region" description="Helical" evidence="6">
    <location>
        <begin position="769"/>
        <end position="798"/>
    </location>
</feature>
<dbReference type="InterPro" id="IPR020845">
    <property type="entry name" value="AMP-binding_CS"/>
</dbReference>
<evidence type="ECO:0000256" key="6">
    <source>
        <dbReference type="SAM" id="Phobius"/>
    </source>
</evidence>
<feature type="compositionally biased region" description="Pro residues" evidence="5">
    <location>
        <begin position="576"/>
        <end position="615"/>
    </location>
</feature>
<dbReference type="CDD" id="cd12119">
    <property type="entry name" value="ttLC_FACS_AlkK_like"/>
    <property type="match status" value="1"/>
</dbReference>
<organism evidence="9 10">
    <name type="scientific">Caulobacter ginsengisoli</name>
    <dbReference type="NCBI Taxonomy" id="400775"/>
    <lineage>
        <taxon>Bacteria</taxon>
        <taxon>Pseudomonadati</taxon>
        <taxon>Pseudomonadota</taxon>
        <taxon>Alphaproteobacteria</taxon>
        <taxon>Caulobacterales</taxon>
        <taxon>Caulobacteraceae</taxon>
        <taxon>Caulobacter</taxon>
    </lineage>
</organism>
<proteinExistence type="inferred from homology"/>
<feature type="region of interest" description="Disordered" evidence="5">
    <location>
        <begin position="567"/>
        <end position="715"/>
    </location>
</feature>
<feature type="compositionally biased region" description="Pro residues" evidence="5">
    <location>
        <begin position="638"/>
        <end position="647"/>
    </location>
</feature>
<evidence type="ECO:0000256" key="1">
    <source>
        <dbReference type="ARBA" id="ARBA00006432"/>
    </source>
</evidence>
<dbReference type="Gene3D" id="3.30.300.30">
    <property type="match status" value="1"/>
</dbReference>
<comment type="similarity">
    <text evidence="1">Belongs to the ATP-dependent AMP-binding enzyme family.</text>
</comment>
<dbReference type="NCBIfam" id="NF004674">
    <property type="entry name" value="PRK06018.1"/>
    <property type="match status" value="1"/>
</dbReference>
<evidence type="ECO:0000256" key="5">
    <source>
        <dbReference type="SAM" id="MobiDB-lite"/>
    </source>
</evidence>
<dbReference type="Pfam" id="PF07386">
    <property type="entry name" value="DUF1499"/>
    <property type="match status" value="1"/>
</dbReference>
<dbReference type="Proteomes" id="UP001228905">
    <property type="component" value="Unassembled WGS sequence"/>
</dbReference>
<keyword evidence="6" id="KW-0472">Membrane</keyword>
<dbReference type="PANTHER" id="PTHR43859">
    <property type="entry name" value="ACYL-ACTIVATING ENZYME"/>
    <property type="match status" value="1"/>
</dbReference>
<evidence type="ECO:0000259" key="8">
    <source>
        <dbReference type="Pfam" id="PF13193"/>
    </source>
</evidence>
<feature type="transmembrane region" description="Helical" evidence="6">
    <location>
        <begin position="850"/>
        <end position="867"/>
    </location>
</feature>
<feature type="domain" description="AMP-binding enzyme C-terminal" evidence="8">
    <location>
        <begin position="458"/>
        <end position="532"/>
    </location>
</feature>
<dbReference type="InterPro" id="IPR045851">
    <property type="entry name" value="AMP-bd_C_sf"/>
</dbReference>
<dbReference type="InterPro" id="IPR010865">
    <property type="entry name" value="DUF1499"/>
</dbReference>
<keyword evidence="6" id="KW-0812">Transmembrane</keyword>
<dbReference type="InterPro" id="IPR025110">
    <property type="entry name" value="AMP-bd_C"/>
</dbReference>
<keyword evidence="4" id="KW-0443">Lipid metabolism</keyword>
<sequence>MQGLMQQSPLTVDTILDHAKLWHGGREVVTRSIEGPIVRTTYAQIHERAKRLSNALLNLGIRPGDRVATLAWNTGRHIEAWYGVMGIGAVCHTLNPRLFPEQLTWIINHAEDRIIFTDLTFVPVLEEILAKCPSVEHVVVMTDAGHMPAFQVKPVPAMAFKRAYAFESLVEESSPDCAWGGFDENTAAGLCYTSGTTGDPKGVLYSHRSNFLHTLIGLQKDVFGIGASDVVLPIVPMFHANAWGLAFDCPAVGAKLVMPGAKMDGASVHELIETEGVTFSAAVPTVWQMLLQHLDATKGKITRMKRVVIGGSACPESIIRGFHDRYGVEVIHAWGMTEMSPLGTLGTPTAETAEMPFDQQLPYMLKQGRPPMGVQLRLLDDEGRELPHDGKTFGRLMVKGHAVVREYFKGAGGQILDSDGYFDTGDVATIDPAGFMQITDRAKDVIKSGGEWISSIDIENIAMGHPKAELAAVIGVPHPKWDERPLLLVKLKPGETATKEEFLQYLDGKIAKWWMPDDVLFVDDIPLGATGKIDKKILRQRHGDHVLPTIAAAGAAAATGAALAQRAAPDPVLRAPEPPPEPVAAPEPPPPIVEAAPPPEPEPEPPPVMTPPPEAPAMFVVAPSPKNPPAQAVAAQPEPAPEPPADPSPELVENPIPDPLADPDPAPTPESAPSGPEMAEPPSDKPSGPLIWSVSDKVDPKDVPPPLPSMPDLTPVGAAAATTLAGAAMGGKDSKGAPVRAPSTLASGDTPLSMPITPRRPARKKGGAASGYLTFCVLLSLVPALLVLGGALGVRFGLLDLQQGQTAMLSAGPTASLGWAQAAALVALLASVIGLFVAVFAGWSRLWGKAALALLICLATWGGFIGLKQLQKTSPPVHDVATEWSQPLTFSAKLMQLRGPAANPVDLDPVLPLGSQAFAGRRVADVNAETCGSARPVTLTETPARAFEAAKASLLQAGLELVTEDSAAGKLEATATGLLYGLKSDVVVQVSPSGQGSTVNMRSISRQGFADMGANCRRIGKLVEGLAG</sequence>
<dbReference type="InterPro" id="IPR000873">
    <property type="entry name" value="AMP-dep_synth/lig_dom"/>
</dbReference>
<dbReference type="RefSeq" id="WP_307347385.1">
    <property type="nucleotide sequence ID" value="NZ_JAUSVS010000002.1"/>
</dbReference>
<dbReference type="InterPro" id="IPR042099">
    <property type="entry name" value="ANL_N_sf"/>
</dbReference>
<dbReference type="Pfam" id="PF13193">
    <property type="entry name" value="AMP-binding_C"/>
    <property type="match status" value="1"/>
</dbReference>
<evidence type="ECO:0000256" key="3">
    <source>
        <dbReference type="ARBA" id="ARBA00022832"/>
    </source>
</evidence>
<reference evidence="9 10" key="1">
    <citation type="submission" date="2023-07" db="EMBL/GenBank/DDBJ databases">
        <title>Genomic Encyclopedia of Type Strains, Phase IV (KMG-IV): sequencing the most valuable type-strain genomes for metagenomic binning, comparative biology and taxonomic classification.</title>
        <authorList>
            <person name="Goeker M."/>
        </authorList>
    </citation>
    <scope>NUCLEOTIDE SEQUENCE [LARGE SCALE GENOMIC DNA]</scope>
    <source>
        <strain evidence="9 10">DSM 18695</strain>
    </source>
</reference>
<evidence type="ECO:0000313" key="10">
    <source>
        <dbReference type="Proteomes" id="UP001228905"/>
    </source>
</evidence>
<protein>
    <submittedName>
        <fullName evidence="9">Fatty-acyl-CoA synthase</fullName>
        <ecNumber evidence="9">6.2.1.-</ecNumber>
    </submittedName>
</protein>
<feature type="compositionally biased region" description="Pro residues" evidence="5">
    <location>
        <begin position="656"/>
        <end position="670"/>
    </location>
</feature>
<keyword evidence="2 9" id="KW-0436">Ligase</keyword>
<feature type="region of interest" description="Disordered" evidence="5">
    <location>
        <begin position="728"/>
        <end position="763"/>
    </location>
</feature>
<dbReference type="GO" id="GO:0016874">
    <property type="term" value="F:ligase activity"/>
    <property type="evidence" value="ECO:0007669"/>
    <property type="project" value="UniProtKB-KW"/>
</dbReference>
<dbReference type="EC" id="6.2.1.-" evidence="9"/>
<evidence type="ECO:0000256" key="4">
    <source>
        <dbReference type="ARBA" id="ARBA00023098"/>
    </source>
</evidence>
<dbReference type="NCBIfam" id="NF004837">
    <property type="entry name" value="PRK06187.1"/>
    <property type="match status" value="1"/>
</dbReference>
<evidence type="ECO:0000313" key="9">
    <source>
        <dbReference type="EMBL" id="MDQ0463451.1"/>
    </source>
</evidence>
<keyword evidence="10" id="KW-1185">Reference proteome</keyword>
<feature type="domain" description="AMP-dependent synthetase/ligase" evidence="7">
    <location>
        <begin position="26"/>
        <end position="408"/>
    </location>
</feature>
<dbReference type="Pfam" id="PF00501">
    <property type="entry name" value="AMP-binding"/>
    <property type="match status" value="1"/>
</dbReference>
<gene>
    <name evidence="9" type="ORF">QO010_001222</name>
</gene>
<evidence type="ECO:0000259" key="7">
    <source>
        <dbReference type="Pfam" id="PF00501"/>
    </source>
</evidence>
<keyword evidence="3" id="KW-0276">Fatty acid metabolism</keyword>
<dbReference type="PROSITE" id="PS00455">
    <property type="entry name" value="AMP_BINDING"/>
    <property type="match status" value="1"/>
</dbReference>
<comment type="caution">
    <text evidence="9">The sequence shown here is derived from an EMBL/GenBank/DDBJ whole genome shotgun (WGS) entry which is preliminary data.</text>
</comment>
<dbReference type="PANTHER" id="PTHR43859:SF4">
    <property type="entry name" value="BUTANOATE--COA LIGASE AAE1-RELATED"/>
    <property type="match status" value="1"/>
</dbReference>
<evidence type="ECO:0000256" key="2">
    <source>
        <dbReference type="ARBA" id="ARBA00022598"/>
    </source>
</evidence>
<keyword evidence="6" id="KW-1133">Transmembrane helix</keyword>
<dbReference type="SUPFAM" id="SSF56801">
    <property type="entry name" value="Acetyl-CoA synthetase-like"/>
    <property type="match status" value="1"/>
</dbReference>
<dbReference type="EMBL" id="JAUSVS010000002">
    <property type="protein sequence ID" value="MDQ0463451.1"/>
    <property type="molecule type" value="Genomic_DNA"/>
</dbReference>
<accession>A0ABU0IN61</accession>
<dbReference type="Gene3D" id="3.40.50.12780">
    <property type="entry name" value="N-terminal domain of ligase-like"/>
    <property type="match status" value="1"/>
</dbReference>
<feature type="transmembrane region" description="Helical" evidence="6">
    <location>
        <begin position="818"/>
        <end position="843"/>
    </location>
</feature>